<dbReference type="GO" id="GO:0003724">
    <property type="term" value="F:RNA helicase activity"/>
    <property type="evidence" value="ECO:0007669"/>
    <property type="project" value="InterPro"/>
</dbReference>
<dbReference type="InterPro" id="IPR050079">
    <property type="entry name" value="DEAD_box_RNA_helicase"/>
</dbReference>
<evidence type="ECO:0000256" key="1">
    <source>
        <dbReference type="ARBA" id="ARBA00022741"/>
    </source>
</evidence>
<dbReference type="EMBL" id="JADJZA010000011">
    <property type="protein sequence ID" value="MBK9298894.1"/>
    <property type="molecule type" value="Genomic_DNA"/>
</dbReference>
<proteinExistence type="inferred from homology"/>
<evidence type="ECO:0000256" key="3">
    <source>
        <dbReference type="ARBA" id="ARBA00022806"/>
    </source>
</evidence>
<dbReference type="PANTHER" id="PTHR47959:SF13">
    <property type="entry name" value="ATP-DEPENDENT RNA HELICASE RHLE"/>
    <property type="match status" value="1"/>
</dbReference>
<dbReference type="PROSITE" id="PS51192">
    <property type="entry name" value="HELICASE_ATP_BIND_1"/>
    <property type="match status" value="1"/>
</dbReference>
<evidence type="ECO:0000259" key="7">
    <source>
        <dbReference type="PROSITE" id="PS51192"/>
    </source>
</evidence>
<keyword evidence="2" id="KW-0378">Hydrolase</keyword>
<dbReference type="GO" id="GO:0005524">
    <property type="term" value="F:ATP binding"/>
    <property type="evidence" value="ECO:0007669"/>
    <property type="project" value="UniProtKB-KW"/>
</dbReference>
<keyword evidence="1" id="KW-0547">Nucleotide-binding</keyword>
<protein>
    <submittedName>
        <fullName evidence="10">DEAD/DEAH box helicase</fullName>
    </submittedName>
</protein>
<evidence type="ECO:0000256" key="2">
    <source>
        <dbReference type="ARBA" id="ARBA00022801"/>
    </source>
</evidence>
<dbReference type="Proteomes" id="UP000727993">
    <property type="component" value="Unassembled WGS sequence"/>
</dbReference>
<reference evidence="10 11" key="1">
    <citation type="submission" date="2020-10" db="EMBL/GenBank/DDBJ databases">
        <title>Connecting structure to function with the recovery of over 1000 high-quality activated sludge metagenome-assembled genomes encoding full-length rRNA genes using long-read sequencing.</title>
        <authorList>
            <person name="Singleton C.M."/>
            <person name="Petriglieri F."/>
            <person name="Kristensen J.M."/>
            <person name="Kirkegaard R.H."/>
            <person name="Michaelsen T.Y."/>
            <person name="Andersen M.H."/>
            <person name="Karst S.M."/>
            <person name="Dueholm M.S."/>
            <person name="Nielsen P.H."/>
            <person name="Albertsen M."/>
        </authorList>
    </citation>
    <scope>NUCLEOTIDE SEQUENCE [LARGE SCALE GENOMIC DNA]</scope>
    <source>
        <strain evidence="10">Lyne_18-Q3-R50-59_MAXAC.006</strain>
    </source>
</reference>
<dbReference type="CDD" id="cd00268">
    <property type="entry name" value="DEADc"/>
    <property type="match status" value="1"/>
</dbReference>
<comment type="caution">
    <text evidence="10">The sequence shown here is derived from an EMBL/GenBank/DDBJ whole genome shotgun (WGS) entry which is preliminary data.</text>
</comment>
<dbReference type="PANTHER" id="PTHR47959">
    <property type="entry name" value="ATP-DEPENDENT RNA HELICASE RHLE-RELATED"/>
    <property type="match status" value="1"/>
</dbReference>
<feature type="short sequence motif" description="Q motif" evidence="6">
    <location>
        <begin position="3"/>
        <end position="31"/>
    </location>
</feature>
<gene>
    <name evidence="10" type="ORF">IPN02_19095</name>
</gene>
<organism evidence="10 11">
    <name type="scientific">Candidatus Neomicrothrix subdominans</name>
    <dbReference type="NCBI Taxonomy" id="2954438"/>
    <lineage>
        <taxon>Bacteria</taxon>
        <taxon>Bacillati</taxon>
        <taxon>Actinomycetota</taxon>
        <taxon>Acidimicrobiia</taxon>
        <taxon>Acidimicrobiales</taxon>
        <taxon>Microthrixaceae</taxon>
        <taxon>Candidatus Neomicrothrix</taxon>
    </lineage>
</organism>
<evidence type="ECO:0000259" key="9">
    <source>
        <dbReference type="PROSITE" id="PS51195"/>
    </source>
</evidence>
<dbReference type="Pfam" id="PF00270">
    <property type="entry name" value="DEAD"/>
    <property type="match status" value="1"/>
</dbReference>
<sequence length="389" mass="42516">MTKTFADLGVDPALVDNLSERGITSPFPIQTLTIPDALAGRDVLGKAKTGSGKTLAFGLPLLQQLETARPKRPTAICLVPTRELATQVRDELAPLGEGTDVRVLAIYGGAPIEKQIAALNRGVELVVATPGRAIDLIERDALDLSEVTHIVIDEADRMADMGFLPQVEWILRNVEGKCQTLLFSATLDGVVNTLVSRYQEDPSFHEVASKGETVEEMHHTFLKVHDRDKAKVAASIIENTGRTLVFCATKHGTDRVAQELNDLGIEAEAMHGGVPQKHREKALSNFMKGRLGALVATDVAARGIHVDDVQVVIHFDPPADHKTYLHRSGRTARAGASGRVVSLVLWKDELEVRRIQRRLGLELPMVEVFSNDSRLENLAVFDELESESV</sequence>
<dbReference type="SUPFAM" id="SSF52540">
    <property type="entry name" value="P-loop containing nucleoside triphosphate hydrolases"/>
    <property type="match status" value="1"/>
</dbReference>
<dbReference type="GO" id="GO:0016787">
    <property type="term" value="F:hydrolase activity"/>
    <property type="evidence" value="ECO:0007669"/>
    <property type="project" value="UniProtKB-KW"/>
</dbReference>
<evidence type="ECO:0000256" key="5">
    <source>
        <dbReference type="ARBA" id="ARBA00038437"/>
    </source>
</evidence>
<dbReference type="Pfam" id="PF00271">
    <property type="entry name" value="Helicase_C"/>
    <property type="match status" value="1"/>
</dbReference>
<name>A0A936NH58_9ACTN</name>
<dbReference type="InterPro" id="IPR011545">
    <property type="entry name" value="DEAD/DEAH_box_helicase_dom"/>
</dbReference>
<comment type="similarity">
    <text evidence="5">Belongs to the DEAD box helicase family.</text>
</comment>
<keyword evidence="3 10" id="KW-0347">Helicase</keyword>
<dbReference type="InterPro" id="IPR001650">
    <property type="entry name" value="Helicase_C-like"/>
</dbReference>
<evidence type="ECO:0000256" key="4">
    <source>
        <dbReference type="ARBA" id="ARBA00022840"/>
    </source>
</evidence>
<dbReference type="GO" id="GO:0003676">
    <property type="term" value="F:nucleic acid binding"/>
    <property type="evidence" value="ECO:0007669"/>
    <property type="project" value="InterPro"/>
</dbReference>
<keyword evidence="4" id="KW-0067">ATP-binding</keyword>
<dbReference type="PROSITE" id="PS51195">
    <property type="entry name" value="Q_MOTIF"/>
    <property type="match status" value="1"/>
</dbReference>
<dbReference type="InterPro" id="IPR014001">
    <property type="entry name" value="Helicase_ATP-bd"/>
</dbReference>
<evidence type="ECO:0000313" key="11">
    <source>
        <dbReference type="Proteomes" id="UP000727993"/>
    </source>
</evidence>
<evidence type="ECO:0000256" key="6">
    <source>
        <dbReference type="PROSITE-ProRule" id="PRU00552"/>
    </source>
</evidence>
<dbReference type="SMART" id="SM00487">
    <property type="entry name" value="DEXDc"/>
    <property type="match status" value="1"/>
</dbReference>
<dbReference type="CDD" id="cd18787">
    <property type="entry name" value="SF2_C_DEAD"/>
    <property type="match status" value="1"/>
</dbReference>
<dbReference type="InterPro" id="IPR027417">
    <property type="entry name" value="P-loop_NTPase"/>
</dbReference>
<dbReference type="Gene3D" id="3.40.50.300">
    <property type="entry name" value="P-loop containing nucleotide triphosphate hydrolases"/>
    <property type="match status" value="2"/>
</dbReference>
<feature type="domain" description="DEAD-box RNA helicase Q" evidence="9">
    <location>
        <begin position="3"/>
        <end position="31"/>
    </location>
</feature>
<dbReference type="SMART" id="SM00490">
    <property type="entry name" value="HELICc"/>
    <property type="match status" value="1"/>
</dbReference>
<evidence type="ECO:0000259" key="8">
    <source>
        <dbReference type="PROSITE" id="PS51194"/>
    </source>
</evidence>
<dbReference type="GO" id="GO:0005829">
    <property type="term" value="C:cytosol"/>
    <property type="evidence" value="ECO:0007669"/>
    <property type="project" value="TreeGrafter"/>
</dbReference>
<accession>A0A936NH58</accession>
<feature type="domain" description="Helicase C-terminal" evidence="8">
    <location>
        <begin position="229"/>
        <end position="374"/>
    </location>
</feature>
<dbReference type="InterPro" id="IPR014014">
    <property type="entry name" value="RNA_helicase_DEAD_Q_motif"/>
</dbReference>
<dbReference type="AlphaFoldDB" id="A0A936NH58"/>
<dbReference type="PROSITE" id="PS51194">
    <property type="entry name" value="HELICASE_CTER"/>
    <property type="match status" value="1"/>
</dbReference>
<evidence type="ECO:0000313" key="10">
    <source>
        <dbReference type="EMBL" id="MBK9298894.1"/>
    </source>
</evidence>
<feature type="domain" description="Helicase ATP-binding" evidence="7">
    <location>
        <begin position="34"/>
        <end position="205"/>
    </location>
</feature>
<dbReference type="InterPro" id="IPR044742">
    <property type="entry name" value="DEAD/DEAH_RhlB"/>
</dbReference>